<name>A0ABW5V7D6_9BACI</name>
<dbReference type="GO" id="GO:0008745">
    <property type="term" value="F:N-acetylmuramoyl-L-alanine amidase activity"/>
    <property type="evidence" value="ECO:0007669"/>
    <property type="project" value="UniProtKB-EC"/>
</dbReference>
<dbReference type="Gene3D" id="2.30.30.40">
    <property type="entry name" value="SH3 Domains"/>
    <property type="match status" value="2"/>
</dbReference>
<organism evidence="6 7">
    <name type="scientific">Lentibacillus juripiscarius</name>
    <dbReference type="NCBI Taxonomy" id="257446"/>
    <lineage>
        <taxon>Bacteria</taxon>
        <taxon>Bacillati</taxon>
        <taxon>Bacillota</taxon>
        <taxon>Bacilli</taxon>
        <taxon>Bacillales</taxon>
        <taxon>Bacillaceae</taxon>
        <taxon>Lentibacillus</taxon>
    </lineage>
</organism>
<keyword evidence="2" id="KW-0961">Cell wall biogenesis/degradation</keyword>
<reference evidence="7" key="1">
    <citation type="journal article" date="2019" name="Int. J. Syst. Evol. Microbiol.">
        <title>The Global Catalogue of Microorganisms (GCM) 10K type strain sequencing project: providing services to taxonomists for standard genome sequencing and annotation.</title>
        <authorList>
            <consortium name="The Broad Institute Genomics Platform"/>
            <consortium name="The Broad Institute Genome Sequencing Center for Infectious Disease"/>
            <person name="Wu L."/>
            <person name="Ma J."/>
        </authorList>
    </citation>
    <scope>NUCLEOTIDE SEQUENCE [LARGE SCALE GENOMIC DNA]</scope>
    <source>
        <strain evidence="7">TISTR 1535</strain>
    </source>
</reference>
<keyword evidence="4" id="KW-0732">Signal</keyword>
<feature type="region of interest" description="Disordered" evidence="3">
    <location>
        <begin position="170"/>
        <end position="197"/>
    </location>
</feature>
<dbReference type="InterPro" id="IPR050695">
    <property type="entry name" value="N-acetylmuramoyl_amidase_3"/>
</dbReference>
<dbReference type="InterPro" id="IPR003646">
    <property type="entry name" value="SH3-like_bac-type"/>
</dbReference>
<dbReference type="SUPFAM" id="SSF53187">
    <property type="entry name" value="Zn-dependent exopeptidases"/>
    <property type="match status" value="1"/>
</dbReference>
<evidence type="ECO:0000256" key="4">
    <source>
        <dbReference type="SAM" id="SignalP"/>
    </source>
</evidence>
<protein>
    <submittedName>
        <fullName evidence="6">N-acetylmuramoyl-L-alanine amidase</fullName>
        <ecNumber evidence="6">3.5.1.28</ecNumber>
    </submittedName>
</protein>
<dbReference type="PROSITE" id="PS51781">
    <property type="entry name" value="SH3B"/>
    <property type="match status" value="2"/>
</dbReference>
<dbReference type="InterPro" id="IPR002508">
    <property type="entry name" value="MurNAc-LAA_cat"/>
</dbReference>
<comment type="caution">
    <text evidence="6">The sequence shown here is derived from an EMBL/GenBank/DDBJ whole genome shotgun (WGS) entry which is preliminary data.</text>
</comment>
<sequence length="376" mass="40340">MNKRLTTAGISLVLLFFAFIPAVHADSGKTYEVGANNLNVRSSPSHSAQVIGQLDNGDRVVVFQEAFGWVQTYFGGQEAWVASPFLYPADAQTSNRSAAPVSSASLEEITVTATEVRIRTGPGTNHEIIDHTSTGDTYSLVQTANNWNKIVLDDGSTGWIAGGMTDYNSGNNTTETNMDSSSSNDSQPHNTNAANGSLSGYNIVLDPGHGGKDPGAVGIGGVFEKDIIMNTVDNVVQKLRAAGATVILTRDSDYFLTLEERVRLNNANNTHAFISLHYNANPIMGINGVSTHFYAGGKDRRLATAIQSALGQNISLYSRSIIQSDYHVLRENSDPSVLVELGFITNPGDLATTRTNAYQNNVADGIVQGLVNYFNE</sequence>
<dbReference type="Pfam" id="PF01520">
    <property type="entry name" value="Amidase_3"/>
    <property type="match status" value="1"/>
</dbReference>
<dbReference type="RefSeq" id="WP_382394314.1">
    <property type="nucleotide sequence ID" value="NZ_JBHUNA010000024.1"/>
</dbReference>
<keyword evidence="1 6" id="KW-0378">Hydrolase</keyword>
<feature type="domain" description="SH3b" evidence="5">
    <location>
        <begin position="28"/>
        <end position="90"/>
    </location>
</feature>
<evidence type="ECO:0000313" key="6">
    <source>
        <dbReference type="EMBL" id="MFD2761628.1"/>
    </source>
</evidence>
<evidence type="ECO:0000259" key="5">
    <source>
        <dbReference type="PROSITE" id="PS51781"/>
    </source>
</evidence>
<feature type="chain" id="PRO_5046519726" evidence="4">
    <location>
        <begin position="26"/>
        <end position="376"/>
    </location>
</feature>
<dbReference type="CDD" id="cd02696">
    <property type="entry name" value="MurNAc-LAA"/>
    <property type="match status" value="1"/>
</dbReference>
<evidence type="ECO:0000313" key="7">
    <source>
        <dbReference type="Proteomes" id="UP001597502"/>
    </source>
</evidence>
<accession>A0ABW5V7D6</accession>
<dbReference type="EC" id="3.5.1.28" evidence="6"/>
<evidence type="ECO:0000256" key="2">
    <source>
        <dbReference type="ARBA" id="ARBA00023316"/>
    </source>
</evidence>
<dbReference type="EMBL" id="JBHUNA010000024">
    <property type="protein sequence ID" value="MFD2761628.1"/>
    <property type="molecule type" value="Genomic_DNA"/>
</dbReference>
<evidence type="ECO:0000256" key="1">
    <source>
        <dbReference type="ARBA" id="ARBA00022801"/>
    </source>
</evidence>
<proteinExistence type="predicted"/>
<dbReference type="Proteomes" id="UP001597502">
    <property type="component" value="Unassembled WGS sequence"/>
</dbReference>
<dbReference type="PANTHER" id="PTHR30404:SF0">
    <property type="entry name" value="N-ACETYLMURAMOYL-L-ALANINE AMIDASE AMIC"/>
    <property type="match status" value="1"/>
</dbReference>
<keyword evidence="7" id="KW-1185">Reference proteome</keyword>
<feature type="signal peptide" evidence="4">
    <location>
        <begin position="1"/>
        <end position="25"/>
    </location>
</feature>
<evidence type="ECO:0000256" key="3">
    <source>
        <dbReference type="SAM" id="MobiDB-lite"/>
    </source>
</evidence>
<feature type="domain" description="SH3b" evidence="5">
    <location>
        <begin position="106"/>
        <end position="169"/>
    </location>
</feature>
<gene>
    <name evidence="6" type="ORF">ACFSUO_11760</name>
</gene>
<dbReference type="Pfam" id="PF08239">
    <property type="entry name" value="SH3_3"/>
    <property type="match status" value="2"/>
</dbReference>
<dbReference type="Gene3D" id="3.40.630.40">
    <property type="entry name" value="Zn-dependent exopeptidases"/>
    <property type="match status" value="1"/>
</dbReference>
<dbReference type="PANTHER" id="PTHR30404">
    <property type="entry name" value="N-ACETYLMURAMOYL-L-ALANINE AMIDASE"/>
    <property type="match status" value="1"/>
</dbReference>
<dbReference type="SMART" id="SM00646">
    <property type="entry name" value="Ami_3"/>
    <property type="match status" value="1"/>
</dbReference>
<dbReference type="SMART" id="SM00287">
    <property type="entry name" value="SH3b"/>
    <property type="match status" value="2"/>
</dbReference>